<dbReference type="Gene3D" id="1.10.287.210">
    <property type="match status" value="1"/>
</dbReference>
<proteinExistence type="predicted"/>
<dbReference type="Pfam" id="PF00429">
    <property type="entry name" value="TLV_coat"/>
    <property type="match status" value="1"/>
</dbReference>
<dbReference type="InterPro" id="IPR018154">
    <property type="entry name" value="TLV/ENV_coat_polyprotein"/>
</dbReference>
<dbReference type="SUPFAM" id="SSF58069">
    <property type="entry name" value="Virus ectodomain"/>
    <property type="match status" value="1"/>
</dbReference>
<keyword evidence="3" id="KW-1185">Reference proteome</keyword>
<gene>
    <name evidence="2" type="primary">Ervv2_1</name>
    <name evidence="2" type="ORF">PORRUF_R14213</name>
</gene>
<protein>
    <submittedName>
        <fullName evidence="2">ERVV2 protein</fullName>
    </submittedName>
</protein>
<feature type="non-terminal residue" evidence="2">
    <location>
        <position position="1"/>
    </location>
</feature>
<dbReference type="PANTHER" id="PTHR10424:SF73">
    <property type="entry name" value="ENDOGENOUS RETROVIRUS GROUP FC1 ENV POLYPROTEIN-RELATED"/>
    <property type="match status" value="1"/>
</dbReference>
<reference evidence="2 3" key="1">
    <citation type="submission" date="2020-02" db="EMBL/GenBank/DDBJ databases">
        <title>Bird 10,000 Genomes (B10K) Project - Family phase.</title>
        <authorList>
            <person name="Zhang G."/>
        </authorList>
    </citation>
    <scope>NUCLEOTIDE SEQUENCE [LARGE SCALE GENOMIC DNA]</scope>
    <source>
        <strain evidence="2">B10K-IZ-033-81</strain>
        <tissue evidence="2">Muscle</tissue>
    </source>
</reference>
<evidence type="ECO:0000256" key="1">
    <source>
        <dbReference type="ARBA" id="ARBA00023157"/>
    </source>
</evidence>
<evidence type="ECO:0000313" key="3">
    <source>
        <dbReference type="Proteomes" id="UP000572837"/>
    </source>
</evidence>
<keyword evidence="1" id="KW-1015">Disulfide bond</keyword>
<evidence type="ECO:0000313" key="2">
    <source>
        <dbReference type="EMBL" id="NXY32540.1"/>
    </source>
</evidence>
<dbReference type="AlphaFoldDB" id="A0A7L4IUS6"/>
<name>A0A7L4IUS6_9PASS</name>
<feature type="non-terminal residue" evidence="2">
    <location>
        <position position="93"/>
    </location>
</feature>
<dbReference type="PANTHER" id="PTHR10424">
    <property type="entry name" value="VIRAL ENVELOPE PROTEIN"/>
    <property type="match status" value="1"/>
</dbReference>
<dbReference type="Proteomes" id="UP000572837">
    <property type="component" value="Unassembled WGS sequence"/>
</dbReference>
<organism evidence="2 3">
    <name type="scientific">Pomatorhinus ruficollis</name>
    <name type="common">streak-breasted scimitar babbler</name>
    <dbReference type="NCBI Taxonomy" id="932028"/>
    <lineage>
        <taxon>Eukaryota</taxon>
        <taxon>Metazoa</taxon>
        <taxon>Chordata</taxon>
        <taxon>Craniata</taxon>
        <taxon>Vertebrata</taxon>
        <taxon>Euteleostomi</taxon>
        <taxon>Archelosauria</taxon>
        <taxon>Archosauria</taxon>
        <taxon>Dinosauria</taxon>
        <taxon>Saurischia</taxon>
        <taxon>Theropoda</taxon>
        <taxon>Coelurosauria</taxon>
        <taxon>Aves</taxon>
        <taxon>Neognathae</taxon>
        <taxon>Neoaves</taxon>
        <taxon>Telluraves</taxon>
        <taxon>Australaves</taxon>
        <taxon>Passeriformes</taxon>
        <taxon>Sylvioidea</taxon>
        <taxon>Timaliidae</taxon>
        <taxon>Pomatorhinus</taxon>
    </lineage>
</organism>
<dbReference type="EMBL" id="VZSW01000258">
    <property type="protein sequence ID" value="NXY32540.1"/>
    <property type="molecule type" value="Genomic_DNA"/>
</dbReference>
<accession>A0A7L4IUS6</accession>
<comment type="caution">
    <text evidence="2">The sequence shown here is derived from an EMBL/GenBank/DDBJ whole genome shotgun (WGS) entry which is preliminary data.</text>
</comment>
<sequence length="93" mass="10274">MIFHSVIMDPVPSLEVMELEKAIVNISAIIEHTESHISDVIVALREAAQGLARVILQDRLGLDFLQVSQVGRAINTNCCSYIDETGRIKKDLA</sequence>